<keyword evidence="4 5" id="KW-0472">Membrane</keyword>
<evidence type="ECO:0000313" key="7">
    <source>
        <dbReference type="WBParaSite" id="PSAMB.scaffold1043size36730.g10569.t1"/>
    </source>
</evidence>
<proteinExistence type="predicted"/>
<dbReference type="AlphaFoldDB" id="A0A914UJ91"/>
<keyword evidence="3 5" id="KW-1133">Transmembrane helix</keyword>
<reference evidence="7" key="1">
    <citation type="submission" date="2022-11" db="UniProtKB">
        <authorList>
            <consortium name="WormBaseParasite"/>
        </authorList>
    </citation>
    <scope>IDENTIFICATION</scope>
</reference>
<protein>
    <submittedName>
        <fullName evidence="7">Clc-like protein 2</fullName>
    </submittedName>
</protein>
<feature type="transmembrane region" description="Helical" evidence="5">
    <location>
        <begin position="141"/>
        <end position="166"/>
    </location>
</feature>
<dbReference type="InterPro" id="IPR010761">
    <property type="entry name" value="Clc_prot-like"/>
</dbReference>
<dbReference type="PANTHER" id="PTHR10671:SF51">
    <property type="entry name" value="CLC-LIKE PROTEIN"/>
    <property type="match status" value="1"/>
</dbReference>
<accession>A0A914UJ91</accession>
<organism evidence="6 7">
    <name type="scientific">Plectus sambesii</name>
    <dbReference type="NCBI Taxonomy" id="2011161"/>
    <lineage>
        <taxon>Eukaryota</taxon>
        <taxon>Metazoa</taxon>
        <taxon>Ecdysozoa</taxon>
        <taxon>Nematoda</taxon>
        <taxon>Chromadorea</taxon>
        <taxon>Plectida</taxon>
        <taxon>Plectina</taxon>
        <taxon>Plectoidea</taxon>
        <taxon>Plectidae</taxon>
        <taxon>Plectus</taxon>
    </lineage>
</organism>
<dbReference type="Pfam" id="PF07062">
    <property type="entry name" value="Clc-like"/>
    <property type="match status" value="1"/>
</dbReference>
<keyword evidence="6" id="KW-1185">Reference proteome</keyword>
<feature type="transmembrane region" description="Helical" evidence="5">
    <location>
        <begin position="194"/>
        <end position="215"/>
    </location>
</feature>
<feature type="transmembrane region" description="Helical" evidence="5">
    <location>
        <begin position="109"/>
        <end position="134"/>
    </location>
</feature>
<dbReference type="Proteomes" id="UP000887566">
    <property type="component" value="Unplaced"/>
</dbReference>
<evidence type="ECO:0000313" key="6">
    <source>
        <dbReference type="Proteomes" id="UP000887566"/>
    </source>
</evidence>
<evidence type="ECO:0000256" key="2">
    <source>
        <dbReference type="ARBA" id="ARBA00022692"/>
    </source>
</evidence>
<comment type="subcellular location">
    <subcellularLocation>
        <location evidence="1">Membrane</location>
        <topology evidence="1">Multi-pass membrane protein</topology>
    </subcellularLocation>
</comment>
<sequence length="249" mass="27704">MTGMDVGRVVALVAASVLMAIGAGFSIAAIISPAWQVVDLREYSAEHLHGLLQDCARTDRAHFETSDDDHSAPHCTYKFDFDENVIVDEENPKDMNSPEGEAEHHTFHAWQLVILGLIVTAILSAVVALFVACCTVCFQPCVIIFTILAFLSMVLSATAMGVFYVMSHRVENRFIQGVVGTYEQMIGHAYYYELVSLICFLLSFLTSIVTSYLFMYNRKTTRSSQNRTAQRDAPLLSSYRAPDHRTTTA</sequence>
<dbReference type="PANTHER" id="PTHR10671">
    <property type="entry name" value="EPITHELIAL MEMBRANE PROTEIN-RELATED"/>
    <property type="match status" value="1"/>
</dbReference>
<dbReference type="Gene3D" id="1.20.140.150">
    <property type="match status" value="1"/>
</dbReference>
<evidence type="ECO:0000256" key="1">
    <source>
        <dbReference type="ARBA" id="ARBA00004141"/>
    </source>
</evidence>
<feature type="transmembrane region" description="Helical" evidence="5">
    <location>
        <begin position="9"/>
        <end position="31"/>
    </location>
</feature>
<evidence type="ECO:0000256" key="5">
    <source>
        <dbReference type="SAM" id="Phobius"/>
    </source>
</evidence>
<evidence type="ECO:0000256" key="4">
    <source>
        <dbReference type="ARBA" id="ARBA00023136"/>
    </source>
</evidence>
<evidence type="ECO:0000256" key="3">
    <source>
        <dbReference type="ARBA" id="ARBA00022989"/>
    </source>
</evidence>
<dbReference type="WBParaSite" id="PSAMB.scaffold1043size36730.g10569.t1">
    <property type="protein sequence ID" value="PSAMB.scaffold1043size36730.g10569.t1"/>
    <property type="gene ID" value="PSAMB.scaffold1043size36730.g10569"/>
</dbReference>
<dbReference type="GO" id="GO:0005886">
    <property type="term" value="C:plasma membrane"/>
    <property type="evidence" value="ECO:0007669"/>
    <property type="project" value="TreeGrafter"/>
</dbReference>
<name>A0A914UJ91_9BILA</name>
<keyword evidence="2 5" id="KW-0812">Transmembrane</keyword>
<dbReference type="InterPro" id="IPR050579">
    <property type="entry name" value="PMP-22/EMP/MP20-like"/>
</dbReference>